<dbReference type="PANTHER" id="PTHR30007">
    <property type="entry name" value="PHP DOMAIN PROTEIN"/>
    <property type="match status" value="1"/>
</dbReference>
<dbReference type="Proteomes" id="UP000295479">
    <property type="component" value="Unassembled WGS sequence"/>
</dbReference>
<dbReference type="GO" id="GO:0006313">
    <property type="term" value="P:DNA transposition"/>
    <property type="evidence" value="ECO:0007669"/>
    <property type="project" value="InterPro"/>
</dbReference>
<accession>A0A4R5CER5</accession>
<gene>
    <name evidence="2" type="ORF">E0F76_05475</name>
</gene>
<dbReference type="PANTHER" id="PTHR30007:SF0">
    <property type="entry name" value="TRANSPOSASE"/>
    <property type="match status" value="1"/>
</dbReference>
<feature type="domain" description="Transposase IS4-like" evidence="1">
    <location>
        <begin position="2"/>
        <end position="89"/>
    </location>
</feature>
<dbReference type="OrthoDB" id="1270539at2"/>
<comment type="caution">
    <text evidence="2">The sequence shown here is derived from an EMBL/GenBank/DDBJ whole genome shotgun (WGS) entry which is preliminary data.</text>
</comment>
<sequence length="92" mass="10557">MVVDTLGLLLLVVVHAANRHDSKAAFEVLEKLKGQFYRLVKIFDDGGYRGELIDNVKNNLNFLLEVVLRTDKEEKFKILPKRSIVESNFLLV</sequence>
<proteinExistence type="predicted"/>
<dbReference type="Pfam" id="PF01609">
    <property type="entry name" value="DDE_Tnp_1"/>
    <property type="match status" value="1"/>
</dbReference>
<keyword evidence="3" id="KW-1185">Reference proteome</keyword>
<dbReference type="AlphaFoldDB" id="A0A4R5CER5"/>
<protein>
    <recommendedName>
        <fullName evidence="1">Transposase IS4-like domain-containing protein</fullName>
    </recommendedName>
</protein>
<dbReference type="GO" id="GO:0004803">
    <property type="term" value="F:transposase activity"/>
    <property type="evidence" value="ECO:0007669"/>
    <property type="project" value="InterPro"/>
</dbReference>
<evidence type="ECO:0000313" key="2">
    <source>
        <dbReference type="EMBL" id="TDD98578.1"/>
    </source>
</evidence>
<reference evidence="2 3" key="1">
    <citation type="submission" date="2019-03" db="EMBL/GenBank/DDBJ databases">
        <title>Flavobacterium AR-3-4 sp. nov. isolated from arctic soil.</title>
        <authorList>
            <person name="Chaudhary D.K."/>
        </authorList>
    </citation>
    <scope>NUCLEOTIDE SEQUENCE [LARGE SCALE GENOMIC DNA]</scope>
    <source>
        <strain evidence="2 3">AR-3-4</strain>
    </source>
</reference>
<dbReference type="EMBL" id="SMFK01000002">
    <property type="protein sequence ID" value="TDD98578.1"/>
    <property type="molecule type" value="Genomic_DNA"/>
</dbReference>
<evidence type="ECO:0000259" key="1">
    <source>
        <dbReference type="Pfam" id="PF01609"/>
    </source>
</evidence>
<name>A0A4R5CER5_9FLAO</name>
<dbReference type="InterPro" id="IPR002559">
    <property type="entry name" value="Transposase_11"/>
</dbReference>
<dbReference type="GO" id="GO:0003677">
    <property type="term" value="F:DNA binding"/>
    <property type="evidence" value="ECO:0007669"/>
    <property type="project" value="InterPro"/>
</dbReference>
<organism evidence="2 3">
    <name type="scientific">Flavobacterium cellulosilyticum</name>
    <dbReference type="NCBI Taxonomy" id="2541731"/>
    <lineage>
        <taxon>Bacteria</taxon>
        <taxon>Pseudomonadati</taxon>
        <taxon>Bacteroidota</taxon>
        <taxon>Flavobacteriia</taxon>
        <taxon>Flavobacteriales</taxon>
        <taxon>Flavobacteriaceae</taxon>
        <taxon>Flavobacterium</taxon>
    </lineage>
</organism>
<evidence type="ECO:0000313" key="3">
    <source>
        <dbReference type="Proteomes" id="UP000295479"/>
    </source>
</evidence>